<feature type="region of interest" description="Disordered" evidence="7">
    <location>
        <begin position="299"/>
        <end position="324"/>
    </location>
</feature>
<keyword evidence="4" id="KW-0560">Oxidoreductase</keyword>
<evidence type="ECO:0000256" key="3">
    <source>
        <dbReference type="ARBA" id="ARBA00022989"/>
    </source>
</evidence>
<feature type="transmembrane region" description="Helical" evidence="8">
    <location>
        <begin position="98"/>
        <end position="116"/>
    </location>
</feature>
<organism evidence="10 11">
    <name type="scientific">Parendozoicomonas haliclonae</name>
    <dbReference type="NCBI Taxonomy" id="1960125"/>
    <lineage>
        <taxon>Bacteria</taxon>
        <taxon>Pseudomonadati</taxon>
        <taxon>Pseudomonadota</taxon>
        <taxon>Gammaproteobacteria</taxon>
        <taxon>Oceanospirillales</taxon>
        <taxon>Endozoicomonadaceae</taxon>
        <taxon>Parendozoicomonas</taxon>
    </lineage>
</organism>
<feature type="compositionally biased region" description="Polar residues" evidence="7">
    <location>
        <begin position="311"/>
        <end position="324"/>
    </location>
</feature>
<gene>
    <name evidence="10" type="ORF">EHSB41UT_03746</name>
</gene>
<feature type="transmembrane region" description="Helical" evidence="8">
    <location>
        <begin position="153"/>
        <end position="174"/>
    </location>
</feature>
<feature type="transmembrane region" description="Helical" evidence="8">
    <location>
        <begin position="30"/>
        <end position="48"/>
    </location>
</feature>
<dbReference type="GO" id="GO:0005506">
    <property type="term" value="F:iron ion binding"/>
    <property type="evidence" value="ECO:0007669"/>
    <property type="project" value="InterPro"/>
</dbReference>
<dbReference type="AlphaFoldDB" id="A0A1X7ANW8"/>
<evidence type="ECO:0000256" key="6">
    <source>
        <dbReference type="ARBA" id="ARBA00023136"/>
    </source>
</evidence>
<dbReference type="OrthoDB" id="9770329at2"/>
<dbReference type="RefSeq" id="WP_087112397.1">
    <property type="nucleotide sequence ID" value="NZ_CBCSCN010000011.1"/>
</dbReference>
<dbReference type="Proteomes" id="UP000196573">
    <property type="component" value="Unassembled WGS sequence"/>
</dbReference>
<reference evidence="10 11" key="1">
    <citation type="submission" date="2017-03" db="EMBL/GenBank/DDBJ databases">
        <authorList>
            <person name="Afonso C.L."/>
            <person name="Miller P.J."/>
            <person name="Scott M.A."/>
            <person name="Spackman E."/>
            <person name="Goraichik I."/>
            <person name="Dimitrov K.M."/>
            <person name="Suarez D.L."/>
            <person name="Swayne D.E."/>
        </authorList>
    </citation>
    <scope>NUCLEOTIDE SEQUENCE [LARGE SCALE GENOMIC DNA]</scope>
    <source>
        <strain evidence="10">SB41UT1</strain>
    </source>
</reference>
<dbReference type="EMBL" id="FWPT01000009">
    <property type="protein sequence ID" value="SMA49955.1"/>
    <property type="molecule type" value="Genomic_DNA"/>
</dbReference>
<dbReference type="InterPro" id="IPR051689">
    <property type="entry name" value="Sterol_desaturase/TMEM195"/>
</dbReference>
<dbReference type="PANTHER" id="PTHR21624:SF1">
    <property type="entry name" value="ALKYLGLYCEROL MONOOXYGENASE"/>
    <property type="match status" value="1"/>
</dbReference>
<evidence type="ECO:0000256" key="2">
    <source>
        <dbReference type="ARBA" id="ARBA00022692"/>
    </source>
</evidence>
<dbReference type="GO" id="GO:0006643">
    <property type="term" value="P:membrane lipid metabolic process"/>
    <property type="evidence" value="ECO:0007669"/>
    <property type="project" value="TreeGrafter"/>
</dbReference>
<dbReference type="GO" id="GO:0008610">
    <property type="term" value="P:lipid biosynthetic process"/>
    <property type="evidence" value="ECO:0007669"/>
    <property type="project" value="InterPro"/>
</dbReference>
<dbReference type="InterPro" id="IPR006694">
    <property type="entry name" value="Fatty_acid_hydroxylase"/>
</dbReference>
<keyword evidence="2 8" id="KW-0812">Transmembrane</keyword>
<evidence type="ECO:0000259" key="9">
    <source>
        <dbReference type="Pfam" id="PF04116"/>
    </source>
</evidence>
<evidence type="ECO:0000256" key="4">
    <source>
        <dbReference type="ARBA" id="ARBA00023002"/>
    </source>
</evidence>
<dbReference type="Pfam" id="PF04116">
    <property type="entry name" value="FA_hydroxylase"/>
    <property type="match status" value="1"/>
</dbReference>
<accession>A0A1X7ANW8</accession>
<keyword evidence="5" id="KW-0443">Lipid metabolism</keyword>
<dbReference type="GO" id="GO:0050479">
    <property type="term" value="F:glyceryl-ether monooxygenase activity"/>
    <property type="evidence" value="ECO:0007669"/>
    <property type="project" value="TreeGrafter"/>
</dbReference>
<feature type="domain" description="Fatty acid hydroxylase" evidence="9">
    <location>
        <begin position="104"/>
        <end position="237"/>
    </location>
</feature>
<name>A0A1X7ANW8_9GAMM</name>
<protein>
    <submittedName>
        <fullName evidence="10">Fatty acid hydroxylase superfamily protein</fullName>
    </submittedName>
</protein>
<comment type="subcellular location">
    <subcellularLocation>
        <location evidence="1">Endomembrane system</location>
        <topology evidence="1">Multi-pass membrane protein</topology>
    </subcellularLocation>
</comment>
<evidence type="ECO:0000256" key="8">
    <source>
        <dbReference type="SAM" id="Phobius"/>
    </source>
</evidence>
<evidence type="ECO:0000313" key="11">
    <source>
        <dbReference type="Proteomes" id="UP000196573"/>
    </source>
</evidence>
<evidence type="ECO:0000256" key="5">
    <source>
        <dbReference type="ARBA" id="ARBA00023098"/>
    </source>
</evidence>
<feature type="transmembrane region" description="Helical" evidence="8">
    <location>
        <begin position="60"/>
        <end position="86"/>
    </location>
</feature>
<proteinExistence type="predicted"/>
<keyword evidence="6 8" id="KW-0472">Membrane</keyword>
<dbReference type="PANTHER" id="PTHR21624">
    <property type="entry name" value="STEROL DESATURASE-RELATED PROTEIN"/>
    <property type="match status" value="1"/>
</dbReference>
<sequence length="324" mass="37772">MEFLNTINEYMGATWLPKQVWDLELFVDDWFFVLAMLVFVVEMTRYVIKGRFTKDLAGDTVANFITLAGFISLTALIATGYTAAFFVAYEFRIADLPITGWTILGCLILADLAYYWEHRFLHVNGFGWATHTVHHSSPHFNISVAYRHGPMDWFFPFFFHVPLVLMGFHPVIVFCCEVIVQVYQTLLHTESVRRLPRPIEAIMNTPSHHRVHHATNRQYLDKNYAGIFIIWDRMFGTFAKEEEPVKYGVFPRINSVNPVKIFFSGYLKLGQRLWSAPSWSYRIKLLCLSPTWAWEQEQKQKQAKEQADATIKTTINQQPYRKPA</sequence>
<dbReference type="GO" id="GO:0012505">
    <property type="term" value="C:endomembrane system"/>
    <property type="evidence" value="ECO:0007669"/>
    <property type="project" value="UniProtKB-SubCell"/>
</dbReference>
<evidence type="ECO:0000313" key="10">
    <source>
        <dbReference type="EMBL" id="SMA49955.1"/>
    </source>
</evidence>
<dbReference type="GO" id="GO:0016020">
    <property type="term" value="C:membrane"/>
    <property type="evidence" value="ECO:0007669"/>
    <property type="project" value="GOC"/>
</dbReference>
<keyword evidence="3 8" id="KW-1133">Transmembrane helix</keyword>
<evidence type="ECO:0000256" key="1">
    <source>
        <dbReference type="ARBA" id="ARBA00004127"/>
    </source>
</evidence>
<evidence type="ECO:0000256" key="7">
    <source>
        <dbReference type="SAM" id="MobiDB-lite"/>
    </source>
</evidence>
<keyword evidence="11" id="KW-1185">Reference proteome</keyword>